<comment type="caution">
    <text evidence="1">The sequence shown here is derived from an EMBL/GenBank/DDBJ whole genome shotgun (WGS) entry which is preliminary data.</text>
</comment>
<reference evidence="1" key="1">
    <citation type="submission" date="2023-02" db="EMBL/GenBank/DDBJ databases">
        <title>Genome of toxic invasive species Heracleum sosnowskyi carries increased number of genes despite the absence of recent whole-genome duplications.</title>
        <authorList>
            <person name="Schelkunov M."/>
            <person name="Shtratnikova V."/>
            <person name="Makarenko M."/>
            <person name="Klepikova A."/>
            <person name="Omelchenko D."/>
            <person name="Novikova G."/>
            <person name="Obukhova E."/>
            <person name="Bogdanov V."/>
            <person name="Penin A."/>
            <person name="Logacheva M."/>
        </authorList>
    </citation>
    <scope>NUCLEOTIDE SEQUENCE</scope>
    <source>
        <strain evidence="1">Hsosn_3</strain>
        <tissue evidence="1">Leaf</tissue>
    </source>
</reference>
<dbReference type="Proteomes" id="UP001237642">
    <property type="component" value="Unassembled WGS sequence"/>
</dbReference>
<evidence type="ECO:0000313" key="1">
    <source>
        <dbReference type="EMBL" id="KAK1401491.1"/>
    </source>
</evidence>
<gene>
    <name evidence="1" type="ORF">POM88_001096</name>
</gene>
<accession>A0AAD8NAE0</accession>
<dbReference type="EMBL" id="JAUIZM010000001">
    <property type="protein sequence ID" value="KAK1401491.1"/>
    <property type="molecule type" value="Genomic_DNA"/>
</dbReference>
<organism evidence="1 2">
    <name type="scientific">Heracleum sosnowskyi</name>
    <dbReference type="NCBI Taxonomy" id="360622"/>
    <lineage>
        <taxon>Eukaryota</taxon>
        <taxon>Viridiplantae</taxon>
        <taxon>Streptophyta</taxon>
        <taxon>Embryophyta</taxon>
        <taxon>Tracheophyta</taxon>
        <taxon>Spermatophyta</taxon>
        <taxon>Magnoliopsida</taxon>
        <taxon>eudicotyledons</taxon>
        <taxon>Gunneridae</taxon>
        <taxon>Pentapetalae</taxon>
        <taxon>asterids</taxon>
        <taxon>campanulids</taxon>
        <taxon>Apiales</taxon>
        <taxon>Apiaceae</taxon>
        <taxon>Apioideae</taxon>
        <taxon>apioid superclade</taxon>
        <taxon>Tordylieae</taxon>
        <taxon>Tordyliinae</taxon>
        <taxon>Heracleum</taxon>
    </lineage>
</organism>
<sequence length="154" mass="18224">MCLALYKRHLGGNIFFVFRTWKYTMRQHYPCLLGFDFFPSSPISLPFHLQQKFSFHSPRMQQRRFRLTPQYLRRVGTVLCGTVTKICQTQFKRARVKLAKRALIVWRICYQMINNLLAPFPSLNSLLESWTTNLRLSSVKGVIKKVFNHGFDTM</sequence>
<dbReference type="AlphaFoldDB" id="A0AAD8NAE0"/>
<protein>
    <submittedName>
        <fullName evidence="1">Uncharacterized protein</fullName>
    </submittedName>
</protein>
<name>A0AAD8NAE0_9APIA</name>
<keyword evidence="2" id="KW-1185">Reference proteome</keyword>
<evidence type="ECO:0000313" key="2">
    <source>
        <dbReference type="Proteomes" id="UP001237642"/>
    </source>
</evidence>
<reference evidence="1" key="2">
    <citation type="submission" date="2023-05" db="EMBL/GenBank/DDBJ databases">
        <authorList>
            <person name="Schelkunov M.I."/>
        </authorList>
    </citation>
    <scope>NUCLEOTIDE SEQUENCE</scope>
    <source>
        <strain evidence="1">Hsosn_3</strain>
        <tissue evidence="1">Leaf</tissue>
    </source>
</reference>
<proteinExistence type="predicted"/>